<sequence length="159" mass="16787">MLGKKKQKPRRPTGNFDTLISSRTTIEGDVHFSGGLHVDGHIRGKVLAEDGSDAVLRVSEVGEITGDIAAPHVIINGTVHGDVYAFTHLELAEKAAINGSVYYNLIQMAMGSSVNGNLVHQREPSGLLTQDKAPAIAAAEALPNAGADELSEDSDGKFE</sequence>
<evidence type="ECO:0000313" key="2">
    <source>
        <dbReference type="EMBL" id="SHK01552.1"/>
    </source>
</evidence>
<accession>A0A1M6P104</accession>
<name>A0A1M6P104_9GAMM</name>
<protein>
    <submittedName>
        <fullName evidence="2">Protein CcmA, bactofilin family</fullName>
    </submittedName>
</protein>
<dbReference type="OrthoDB" id="5294247at2"/>
<comment type="similarity">
    <text evidence="1">Belongs to the bactofilin family.</text>
</comment>
<gene>
    <name evidence="2" type="ORF">SAMN05216369_0009</name>
</gene>
<reference evidence="3" key="1">
    <citation type="submission" date="2016-11" db="EMBL/GenBank/DDBJ databases">
        <authorList>
            <person name="Varghese N."/>
            <person name="Submissions S."/>
        </authorList>
    </citation>
    <scope>NUCLEOTIDE SEQUENCE [LARGE SCALE GENOMIC DNA]</scope>
    <source>
        <strain evidence="3">CGMCC 1.10835</strain>
    </source>
</reference>
<dbReference type="RefSeq" id="WP_072794769.1">
    <property type="nucleotide sequence ID" value="NZ_FRAQ01000001.1"/>
</dbReference>
<dbReference type="PANTHER" id="PTHR35024:SF4">
    <property type="entry name" value="POLYMER-FORMING CYTOSKELETAL PROTEIN"/>
    <property type="match status" value="1"/>
</dbReference>
<dbReference type="InterPro" id="IPR007607">
    <property type="entry name" value="BacA/B"/>
</dbReference>
<organism evidence="2 3">
    <name type="scientific">Marinobacter antarcticus</name>
    <dbReference type="NCBI Taxonomy" id="564117"/>
    <lineage>
        <taxon>Bacteria</taxon>
        <taxon>Pseudomonadati</taxon>
        <taxon>Pseudomonadota</taxon>
        <taxon>Gammaproteobacteria</taxon>
        <taxon>Pseudomonadales</taxon>
        <taxon>Marinobacteraceae</taxon>
        <taxon>Marinobacter</taxon>
    </lineage>
</organism>
<dbReference type="AlphaFoldDB" id="A0A1M6P104"/>
<proteinExistence type="inferred from homology"/>
<evidence type="ECO:0000313" key="3">
    <source>
        <dbReference type="Proteomes" id="UP000184497"/>
    </source>
</evidence>
<keyword evidence="3" id="KW-1185">Reference proteome</keyword>
<evidence type="ECO:0000256" key="1">
    <source>
        <dbReference type="ARBA" id="ARBA00044755"/>
    </source>
</evidence>
<dbReference type="Pfam" id="PF04519">
    <property type="entry name" value="Bactofilin"/>
    <property type="match status" value="1"/>
</dbReference>
<dbReference type="STRING" id="564117.SAMN05216369_0009"/>
<dbReference type="EMBL" id="FRAQ01000001">
    <property type="protein sequence ID" value="SHK01552.1"/>
    <property type="molecule type" value="Genomic_DNA"/>
</dbReference>
<dbReference type="PANTHER" id="PTHR35024">
    <property type="entry name" value="HYPOTHETICAL CYTOSOLIC PROTEIN"/>
    <property type="match status" value="1"/>
</dbReference>
<dbReference type="Proteomes" id="UP000184497">
    <property type="component" value="Unassembled WGS sequence"/>
</dbReference>